<proteinExistence type="predicted"/>
<dbReference type="InterPro" id="IPR023606">
    <property type="entry name" value="CoA-Trfase_III_dom_1_sf"/>
</dbReference>
<dbReference type="Gene3D" id="3.40.50.10540">
    <property type="entry name" value="Crotonobetainyl-coa:carnitine coa-transferase, domain 1"/>
    <property type="match status" value="1"/>
</dbReference>
<gene>
    <name evidence="1" type="ORF">UFOPK3543_01254</name>
</gene>
<accession>A0A6J7GGI9</accession>
<sequence>MRAPETGEHTDEILTEIGLDWERIVELKVAGAVL</sequence>
<dbReference type="SUPFAM" id="SSF89796">
    <property type="entry name" value="CoA-transferase family III (CaiB/BaiF)"/>
    <property type="match status" value="1"/>
</dbReference>
<organism evidence="1">
    <name type="scientific">freshwater metagenome</name>
    <dbReference type="NCBI Taxonomy" id="449393"/>
    <lineage>
        <taxon>unclassified sequences</taxon>
        <taxon>metagenomes</taxon>
        <taxon>ecological metagenomes</taxon>
    </lineage>
</organism>
<protein>
    <submittedName>
        <fullName evidence="1">Unannotated protein</fullName>
    </submittedName>
</protein>
<evidence type="ECO:0000313" key="1">
    <source>
        <dbReference type="EMBL" id="CAB4907481.1"/>
    </source>
</evidence>
<reference evidence="1" key="1">
    <citation type="submission" date="2020-05" db="EMBL/GenBank/DDBJ databases">
        <authorList>
            <person name="Chiriac C."/>
            <person name="Salcher M."/>
            <person name="Ghai R."/>
            <person name="Kavagutti S V."/>
        </authorList>
    </citation>
    <scope>NUCLEOTIDE SEQUENCE</scope>
</reference>
<dbReference type="AlphaFoldDB" id="A0A6J7GGI9"/>
<name>A0A6J7GGI9_9ZZZZ</name>
<dbReference type="EMBL" id="CAFBMH010000038">
    <property type="protein sequence ID" value="CAB4907481.1"/>
    <property type="molecule type" value="Genomic_DNA"/>
</dbReference>